<reference evidence="1" key="1">
    <citation type="submission" date="2018-01" db="EMBL/GenBank/DDBJ databases">
        <title>An insight into the sialome of Amazonian anophelines.</title>
        <authorList>
            <person name="Ribeiro J.M."/>
            <person name="Scarpassa V."/>
            <person name="Calvo E."/>
        </authorList>
    </citation>
    <scope>NUCLEOTIDE SEQUENCE</scope>
    <source>
        <tissue evidence="1">Salivary glands</tissue>
    </source>
</reference>
<proteinExistence type="predicted"/>
<name>A0A2M4C8S3_9DIPT</name>
<dbReference type="EMBL" id="GGFJ01012504">
    <property type="protein sequence ID" value="MBW61645.1"/>
    <property type="molecule type" value="Transcribed_RNA"/>
</dbReference>
<evidence type="ECO:0000313" key="1">
    <source>
        <dbReference type="EMBL" id="MBW61645.1"/>
    </source>
</evidence>
<organism evidence="1">
    <name type="scientific">Anopheles marajoara</name>
    <dbReference type="NCBI Taxonomy" id="58244"/>
    <lineage>
        <taxon>Eukaryota</taxon>
        <taxon>Metazoa</taxon>
        <taxon>Ecdysozoa</taxon>
        <taxon>Arthropoda</taxon>
        <taxon>Hexapoda</taxon>
        <taxon>Insecta</taxon>
        <taxon>Pterygota</taxon>
        <taxon>Neoptera</taxon>
        <taxon>Endopterygota</taxon>
        <taxon>Diptera</taxon>
        <taxon>Nematocera</taxon>
        <taxon>Culicoidea</taxon>
        <taxon>Culicidae</taxon>
        <taxon>Anophelinae</taxon>
        <taxon>Anopheles</taxon>
    </lineage>
</organism>
<protein>
    <submittedName>
        <fullName evidence="1">Putative secreted protein</fullName>
    </submittedName>
</protein>
<dbReference type="AlphaFoldDB" id="A0A2M4C8S3"/>
<sequence>MVKCTLSIVVSSVELVEATDTVPRMFGSLEASILPMSQWSTLLTVSYVYLPWFTTSEQLVTAFGMQMSNLTPSTVRPIVVFGPTVMSNLDCSPDRSTRLCRT</sequence>
<accession>A0A2M4C8S3</accession>